<dbReference type="EMBL" id="QXDF01000001">
    <property type="protein sequence ID" value="RIA55243.1"/>
    <property type="molecule type" value="Genomic_DNA"/>
</dbReference>
<accession>A0A397Q2T3</accession>
<comment type="caution">
    <text evidence="2">The sequence shown here is derived from an EMBL/GenBank/DDBJ whole genome shotgun (WGS) entry which is preliminary data.</text>
</comment>
<feature type="domain" description="XdhC Rossmann" evidence="1">
    <location>
        <begin position="80"/>
        <end position="221"/>
    </location>
</feature>
<keyword evidence="3" id="KW-1185">Reference proteome</keyword>
<name>A0A397Q2T3_9HYPH</name>
<dbReference type="Gene3D" id="3.40.50.720">
    <property type="entry name" value="NAD(P)-binding Rossmann-like Domain"/>
    <property type="match status" value="1"/>
</dbReference>
<sequence>MKAAHLHTLSENMAARRPAALLTWLDSGEQQIIRRDEIGADTPAALAEALEDGFRTDKSRTVEIDGRAVFINIYNPPLRLIIVGAVHIAQALAPMAEQAGYDVVIVDPRTAFATVQRFERERLDTRWPDVALPEIGLDTRTALVALTHDPKLDDPALHLAVASPAFYVGALGSTRTHAKRVERLREGGMSEEGIARISAPVGLAIGAVGPVEIAVSILAEMTATLRGKKPELG</sequence>
<dbReference type="PANTHER" id="PTHR30388:SF4">
    <property type="entry name" value="MOLYBDENUM COFACTOR INSERTION CHAPERONE PAOD"/>
    <property type="match status" value="1"/>
</dbReference>
<evidence type="ECO:0000259" key="1">
    <source>
        <dbReference type="Pfam" id="PF13478"/>
    </source>
</evidence>
<dbReference type="InterPro" id="IPR052698">
    <property type="entry name" value="MoCofactor_Util/Proc"/>
</dbReference>
<dbReference type="Proteomes" id="UP000266273">
    <property type="component" value="Unassembled WGS sequence"/>
</dbReference>
<gene>
    <name evidence="2" type="ORF">BXY53_0302</name>
</gene>
<evidence type="ECO:0000313" key="2">
    <source>
        <dbReference type="EMBL" id="RIA55243.1"/>
    </source>
</evidence>
<protein>
    <submittedName>
        <fullName evidence="2">Putative sulfurylase large subunit (Molybdopterin cytosine dinucleotide biosynthesis)</fullName>
    </submittedName>
</protein>
<dbReference type="AlphaFoldDB" id="A0A397Q2T3"/>
<dbReference type="InterPro" id="IPR027051">
    <property type="entry name" value="XdhC_Rossmann_dom"/>
</dbReference>
<dbReference type="Pfam" id="PF13478">
    <property type="entry name" value="XdhC_C"/>
    <property type="match status" value="1"/>
</dbReference>
<dbReference type="PANTHER" id="PTHR30388">
    <property type="entry name" value="ALDEHYDE OXIDOREDUCTASE MOLYBDENUM COFACTOR ASSEMBLY PROTEIN"/>
    <property type="match status" value="1"/>
</dbReference>
<organism evidence="2 3">
    <name type="scientific">Dichotomicrobium thermohalophilum</name>
    <dbReference type="NCBI Taxonomy" id="933063"/>
    <lineage>
        <taxon>Bacteria</taxon>
        <taxon>Pseudomonadati</taxon>
        <taxon>Pseudomonadota</taxon>
        <taxon>Alphaproteobacteria</taxon>
        <taxon>Hyphomicrobiales</taxon>
        <taxon>Hyphomicrobiaceae</taxon>
        <taxon>Dichotomicrobium</taxon>
    </lineage>
</organism>
<dbReference type="OrthoDB" id="9815497at2"/>
<proteinExistence type="predicted"/>
<evidence type="ECO:0000313" key="3">
    <source>
        <dbReference type="Proteomes" id="UP000266273"/>
    </source>
</evidence>
<dbReference type="RefSeq" id="WP_119060177.1">
    <property type="nucleotide sequence ID" value="NZ_QXDF01000001.1"/>
</dbReference>
<reference evidence="2 3" key="1">
    <citation type="submission" date="2018-08" db="EMBL/GenBank/DDBJ databases">
        <title>Genomic Encyclopedia of Archaeal and Bacterial Type Strains, Phase II (KMG-II): from individual species to whole genera.</title>
        <authorList>
            <person name="Goeker M."/>
        </authorList>
    </citation>
    <scope>NUCLEOTIDE SEQUENCE [LARGE SCALE GENOMIC DNA]</scope>
    <source>
        <strain evidence="2 3">DSM 5002</strain>
    </source>
</reference>